<evidence type="ECO:0000256" key="1">
    <source>
        <dbReference type="SAM" id="Phobius"/>
    </source>
</evidence>
<name>A0A0D4CIL7_LIMMU</name>
<organism evidence="3 4">
    <name type="scientific">Limosilactobacillus mucosae LM1</name>
    <dbReference type="NCBI Taxonomy" id="1130798"/>
    <lineage>
        <taxon>Bacteria</taxon>
        <taxon>Bacillati</taxon>
        <taxon>Bacillota</taxon>
        <taxon>Bacilli</taxon>
        <taxon>Lactobacillales</taxon>
        <taxon>Lactobacillaceae</taxon>
        <taxon>Limosilactobacillus</taxon>
    </lineage>
</organism>
<keyword evidence="1" id="KW-1133">Transmembrane helix</keyword>
<dbReference type="InterPro" id="IPR000073">
    <property type="entry name" value="AB_hydrolase_1"/>
</dbReference>
<dbReference type="STRING" id="1130798.LBLM1_00425"/>
<evidence type="ECO:0000259" key="2">
    <source>
        <dbReference type="Pfam" id="PF00561"/>
    </source>
</evidence>
<dbReference type="PANTHER" id="PTHR43358:SF4">
    <property type="entry name" value="ALPHA_BETA HYDROLASE FOLD-1 DOMAIN-CONTAINING PROTEIN"/>
    <property type="match status" value="1"/>
</dbReference>
<evidence type="ECO:0000313" key="3">
    <source>
        <dbReference type="EMBL" id="AJT49716.1"/>
    </source>
</evidence>
<keyword evidence="1" id="KW-0812">Transmembrane</keyword>
<dbReference type="Gene3D" id="3.40.50.1820">
    <property type="entry name" value="alpha/beta hydrolase"/>
    <property type="match status" value="1"/>
</dbReference>
<keyword evidence="4" id="KW-1185">Reference proteome</keyword>
<gene>
    <name evidence="3" type="ORF">LBLM1_00425</name>
</gene>
<dbReference type="AlphaFoldDB" id="A0A0D4CIL7"/>
<reference evidence="3 4" key="1">
    <citation type="journal article" date="2012" name="J. Bacteriol.">
        <title>Genome sequence of Lactobacillus mucosae LM1, isolated from piglet feces.</title>
        <authorList>
            <person name="Lee J.H."/>
            <person name="Valeriano V.D."/>
            <person name="Shin Y.R."/>
            <person name="Chae J.P."/>
            <person name="Kim G.B."/>
            <person name="Ham J.S."/>
            <person name="Chun J."/>
            <person name="Kang D.K."/>
        </authorList>
    </citation>
    <scope>NUCLEOTIDE SEQUENCE [LARGE SCALE GENOMIC DNA]</scope>
    <source>
        <strain evidence="3 4">LM1</strain>
    </source>
</reference>
<dbReference type="PANTHER" id="PTHR43358">
    <property type="entry name" value="ALPHA/BETA-HYDROLASE"/>
    <property type="match status" value="1"/>
</dbReference>
<dbReference type="HOGENOM" id="CLU_029375_6_3_9"/>
<feature type="domain" description="AB hydrolase-1" evidence="2">
    <location>
        <begin position="110"/>
        <end position="226"/>
    </location>
</feature>
<protein>
    <submittedName>
        <fullName evidence="3">Alpha/beta hydrolase</fullName>
    </submittedName>
</protein>
<keyword evidence="1" id="KW-0472">Membrane</keyword>
<sequence length="332" mass="37959">MVVIVNLRKRGIILHNQSRKHRWLRWLIGVAATLLIMIFAAGGYFFHVAMVPGHKGFINNNTKIVKSDPLYQQKKWYQDVHKTRWTIKSATGNYRLDAWYVPAAKKTNKSVLIAHGFMGNKDQMGAYAALFHQLGYNVLVPDARAQGQSEGKYIGYGWPERYDERKWINKLIKHNGQDSQIVMFGVSMGGATTMMTSGIQLPRQVKAFVEDCGYSSLAAEIDYEAQNLYHLPWLVRKPLEGSLSIINRIANGFYLHDANSTAMLKQNHRPMLFIHGADDDFVPTRMVYQNYQATRGPKQLWVVKGAAHAKSFATHPKSYQKHVQKFLDQYVK</sequence>
<proteinExistence type="predicted"/>
<dbReference type="GO" id="GO:0016787">
    <property type="term" value="F:hydrolase activity"/>
    <property type="evidence" value="ECO:0007669"/>
    <property type="project" value="UniProtKB-KW"/>
</dbReference>
<accession>A0A0D4CIL7</accession>
<dbReference type="Pfam" id="PF00561">
    <property type="entry name" value="Abhydrolase_1"/>
    <property type="match status" value="1"/>
</dbReference>
<keyword evidence="3" id="KW-0378">Hydrolase</keyword>
<evidence type="ECO:0000313" key="4">
    <source>
        <dbReference type="Proteomes" id="UP000003645"/>
    </source>
</evidence>
<dbReference type="InterPro" id="IPR029058">
    <property type="entry name" value="AB_hydrolase_fold"/>
</dbReference>
<dbReference type="KEGG" id="lmu:LBLM1_00425"/>
<dbReference type="Proteomes" id="UP000003645">
    <property type="component" value="Chromosome"/>
</dbReference>
<dbReference type="SUPFAM" id="SSF53474">
    <property type="entry name" value="alpha/beta-Hydrolases"/>
    <property type="match status" value="1"/>
</dbReference>
<feature type="transmembrane region" description="Helical" evidence="1">
    <location>
        <begin position="23"/>
        <end position="46"/>
    </location>
</feature>
<dbReference type="InterPro" id="IPR052920">
    <property type="entry name" value="DNA-binding_regulatory"/>
</dbReference>
<dbReference type="EMBL" id="CP011013">
    <property type="protein sequence ID" value="AJT49716.1"/>
    <property type="molecule type" value="Genomic_DNA"/>
</dbReference>